<reference evidence="4 5" key="1">
    <citation type="journal article" date="2019" name="Emerg. Microbes Infect.">
        <title>Comprehensive subspecies identification of 175 nontuberculous mycobacteria species based on 7547 genomic profiles.</title>
        <authorList>
            <person name="Matsumoto Y."/>
            <person name="Kinjo T."/>
            <person name="Motooka D."/>
            <person name="Nabeya D."/>
            <person name="Jung N."/>
            <person name="Uechi K."/>
            <person name="Horii T."/>
            <person name="Iida T."/>
            <person name="Fujita J."/>
            <person name="Nakamura S."/>
        </authorList>
    </citation>
    <scope>NUCLEOTIDE SEQUENCE [LARGE SCALE GENOMIC DNA]</scope>
    <source>
        <strain evidence="4 5">JCM 30396</strain>
    </source>
</reference>
<evidence type="ECO:0000313" key="5">
    <source>
        <dbReference type="Proteomes" id="UP000467148"/>
    </source>
</evidence>
<dbReference type="PROSITE" id="PS51186">
    <property type="entry name" value="GNAT"/>
    <property type="match status" value="1"/>
</dbReference>
<evidence type="ECO:0000313" key="4">
    <source>
        <dbReference type="EMBL" id="BBY66736.1"/>
    </source>
</evidence>
<gene>
    <name evidence="4" type="ORF">MHEL_49790</name>
</gene>
<dbReference type="Proteomes" id="UP000467148">
    <property type="component" value="Chromosome"/>
</dbReference>
<dbReference type="KEGG" id="mhev:MHEL_49790"/>
<dbReference type="RefSeq" id="WP_163750679.1">
    <property type="nucleotide sequence ID" value="NZ_AP022596.1"/>
</dbReference>
<dbReference type="AlphaFoldDB" id="A0A7I7TEZ4"/>
<dbReference type="InterPro" id="IPR016181">
    <property type="entry name" value="Acyl_CoA_acyltransferase"/>
</dbReference>
<dbReference type="Pfam" id="PF13508">
    <property type="entry name" value="Acetyltransf_7"/>
    <property type="match status" value="1"/>
</dbReference>
<dbReference type="GO" id="GO:0016747">
    <property type="term" value="F:acyltransferase activity, transferring groups other than amino-acyl groups"/>
    <property type="evidence" value="ECO:0007669"/>
    <property type="project" value="InterPro"/>
</dbReference>
<organism evidence="4 5">
    <name type="scientific">Mycolicibacterium helvum</name>
    <dbReference type="NCBI Taxonomy" id="1534349"/>
    <lineage>
        <taxon>Bacteria</taxon>
        <taxon>Bacillati</taxon>
        <taxon>Actinomycetota</taxon>
        <taxon>Actinomycetes</taxon>
        <taxon>Mycobacteriales</taxon>
        <taxon>Mycobacteriaceae</taxon>
        <taxon>Mycolicibacterium</taxon>
    </lineage>
</organism>
<protein>
    <recommendedName>
        <fullName evidence="3">N-acetyltransferase domain-containing protein</fullName>
    </recommendedName>
</protein>
<dbReference type="InterPro" id="IPR000182">
    <property type="entry name" value="GNAT_dom"/>
</dbReference>
<dbReference type="PANTHER" id="PTHR43420">
    <property type="entry name" value="ACETYLTRANSFERASE"/>
    <property type="match status" value="1"/>
</dbReference>
<keyword evidence="2" id="KW-0012">Acyltransferase</keyword>
<sequence>MTAKPAVLLRAATPGDDAFVVEMARHACVIEDWPLPDPDDDEVLEMLPPSQVVPIIAEDEGGVPVGAVWTYHSSPPLRSDAAGVPLPELCIAVAPEWRGAGIGGLLLAALFADLARDFDTMCTNVHVRNPAKRLYERTGFRVVGQGNGPLGIAMVKDLR</sequence>
<dbReference type="InterPro" id="IPR050680">
    <property type="entry name" value="YpeA/RimI_acetyltransf"/>
</dbReference>
<evidence type="ECO:0000259" key="3">
    <source>
        <dbReference type="PROSITE" id="PS51186"/>
    </source>
</evidence>
<name>A0A7I7TEZ4_9MYCO</name>
<dbReference type="EMBL" id="AP022596">
    <property type="protein sequence ID" value="BBY66736.1"/>
    <property type="molecule type" value="Genomic_DNA"/>
</dbReference>
<dbReference type="SUPFAM" id="SSF55729">
    <property type="entry name" value="Acyl-CoA N-acyltransferases (Nat)"/>
    <property type="match status" value="1"/>
</dbReference>
<keyword evidence="1" id="KW-0808">Transferase</keyword>
<dbReference type="Gene3D" id="3.40.630.30">
    <property type="match status" value="1"/>
</dbReference>
<evidence type="ECO:0000256" key="1">
    <source>
        <dbReference type="ARBA" id="ARBA00022679"/>
    </source>
</evidence>
<accession>A0A7I7TEZ4</accession>
<keyword evidence="5" id="KW-1185">Reference proteome</keyword>
<feature type="domain" description="N-acetyltransferase" evidence="3">
    <location>
        <begin position="7"/>
        <end position="159"/>
    </location>
</feature>
<evidence type="ECO:0000256" key="2">
    <source>
        <dbReference type="ARBA" id="ARBA00023315"/>
    </source>
</evidence>
<proteinExistence type="predicted"/>